<feature type="region of interest" description="Disordered" evidence="4">
    <location>
        <begin position="179"/>
        <end position="380"/>
    </location>
</feature>
<protein>
    <submittedName>
        <fullName evidence="6">Transducin-like enhancer protein 4</fullName>
    </submittedName>
</protein>
<dbReference type="PANTHER" id="PTHR10814:SF33">
    <property type="entry name" value="TRANSDUCIN-LIKE ENHANCER PROTEIN 7"/>
    <property type="match status" value="1"/>
</dbReference>
<organism evidence="6 7">
    <name type="scientific">Astyanax mexicanus</name>
    <name type="common">Blind cave fish</name>
    <name type="synonym">Astyanax fasciatus mexicanus</name>
    <dbReference type="NCBI Taxonomy" id="7994"/>
    <lineage>
        <taxon>Eukaryota</taxon>
        <taxon>Metazoa</taxon>
        <taxon>Chordata</taxon>
        <taxon>Craniata</taxon>
        <taxon>Vertebrata</taxon>
        <taxon>Euteleostomi</taxon>
        <taxon>Actinopterygii</taxon>
        <taxon>Neopterygii</taxon>
        <taxon>Teleostei</taxon>
        <taxon>Ostariophysi</taxon>
        <taxon>Characiformes</taxon>
        <taxon>Characoidei</taxon>
        <taxon>Acestrorhamphidae</taxon>
        <taxon>Acestrorhamphinae</taxon>
        <taxon>Astyanax</taxon>
    </lineage>
</organism>
<comment type="caution">
    <text evidence="6">The sequence shown here is derived from an EMBL/GenBank/DDBJ whole genome shotgun (WGS) entry which is preliminary data.</text>
</comment>
<comment type="subcellular location">
    <subcellularLocation>
        <location evidence="1">Nucleus</location>
    </subcellularLocation>
</comment>
<feature type="domain" description="Groucho/TLE N-terminal Q-rich" evidence="5">
    <location>
        <begin position="29"/>
        <end position="141"/>
    </location>
</feature>
<dbReference type="AlphaFoldDB" id="A0A8T2M3L3"/>
<dbReference type="GO" id="GO:0005634">
    <property type="term" value="C:nucleus"/>
    <property type="evidence" value="ECO:0007669"/>
    <property type="project" value="UniProtKB-SubCell"/>
</dbReference>
<feature type="compositionally biased region" description="Basic and acidic residues" evidence="4">
    <location>
        <begin position="227"/>
        <end position="264"/>
    </location>
</feature>
<evidence type="ECO:0000256" key="1">
    <source>
        <dbReference type="ARBA" id="ARBA00004123"/>
    </source>
</evidence>
<reference evidence="6 7" key="1">
    <citation type="submission" date="2021-07" db="EMBL/GenBank/DDBJ databases">
        <authorList>
            <person name="Imarazene B."/>
            <person name="Zahm M."/>
            <person name="Klopp C."/>
            <person name="Cabau C."/>
            <person name="Beille S."/>
            <person name="Jouanno E."/>
            <person name="Castinel A."/>
            <person name="Lluch J."/>
            <person name="Gil L."/>
            <person name="Kuchtly C."/>
            <person name="Lopez Roques C."/>
            <person name="Donnadieu C."/>
            <person name="Parrinello H."/>
            <person name="Journot L."/>
            <person name="Du K."/>
            <person name="Schartl M."/>
            <person name="Retaux S."/>
            <person name="Guiguen Y."/>
        </authorList>
    </citation>
    <scope>NUCLEOTIDE SEQUENCE [LARGE SCALE GENOMIC DNA]</scope>
    <source>
        <strain evidence="6">Pach_M1</strain>
        <tissue evidence="6">Testis</tissue>
    </source>
</reference>
<evidence type="ECO:0000256" key="3">
    <source>
        <dbReference type="ARBA" id="ARBA00023242"/>
    </source>
</evidence>
<dbReference type="PANTHER" id="PTHR10814">
    <property type="entry name" value="TRANSDUCIN-LIKE ENHANCER PROTEIN"/>
    <property type="match status" value="1"/>
</dbReference>
<evidence type="ECO:0000256" key="2">
    <source>
        <dbReference type="ARBA" id="ARBA00005969"/>
    </source>
</evidence>
<evidence type="ECO:0000313" key="6">
    <source>
        <dbReference type="EMBL" id="KAG9278629.1"/>
    </source>
</evidence>
<accession>A0A8T2M3L3</accession>
<dbReference type="EMBL" id="JAICCE010000004">
    <property type="protein sequence ID" value="KAG9278629.1"/>
    <property type="molecule type" value="Genomic_DNA"/>
</dbReference>
<gene>
    <name evidence="6" type="primary">TLE4</name>
    <name evidence="6" type="ORF">AMEX_G6523</name>
</gene>
<evidence type="ECO:0000259" key="5">
    <source>
        <dbReference type="Pfam" id="PF03920"/>
    </source>
</evidence>
<keyword evidence="3" id="KW-0539">Nucleus</keyword>
<comment type="similarity">
    <text evidence="2">Belongs to the WD repeat Groucho/TLE family.</text>
</comment>
<dbReference type="Pfam" id="PF03920">
    <property type="entry name" value="TLE_N"/>
    <property type="match status" value="1"/>
</dbReference>
<sequence length="425" mass="46550">MDDLQRRAAHTMYPHGRAQAPLVPGHAGMKFTVLETLDHIKEEFQLFQAQYHSLKLECEKLATEKTEMHRHYIMYYEMSYGLNIEMQKQAEIVKRLSAICTQIIPLLSQEHQHQVAQAVERSKHVSMADLNAIIGQQQLQHLSHHTQGFPLAPHHSGLSLGAGGLMALPAAFPFPPHLAPKDDLTHPESVDPRDGAVNRGFPDLSLMSQSGGQRLPLSLTCPPEAEADSKRSNTEEKSSINTPRDSEVDKNEDSLRRDSTKEKSVSPAGASPRSADGNGLDGSPVRRRNTSRETHSPSSPTFPHPHTPSHRKSPAQEEKTRSPSQSPSRDTATRSLSSCSALGPAPHCGVRRVGDDAPPPPHPPYPAHTGSVPECSGPGHQVPGQELCLRLRLPTDSRSHTAAGELWRSWVICGDQMGVNPVDLL</sequence>
<evidence type="ECO:0000256" key="4">
    <source>
        <dbReference type="SAM" id="MobiDB-lite"/>
    </source>
</evidence>
<dbReference type="GO" id="GO:0005667">
    <property type="term" value="C:transcription regulator complex"/>
    <property type="evidence" value="ECO:0007669"/>
    <property type="project" value="TreeGrafter"/>
</dbReference>
<dbReference type="InterPro" id="IPR009146">
    <property type="entry name" value="Groucho_enhance"/>
</dbReference>
<dbReference type="GO" id="GO:0090090">
    <property type="term" value="P:negative regulation of canonical Wnt signaling pathway"/>
    <property type="evidence" value="ECO:0007669"/>
    <property type="project" value="TreeGrafter"/>
</dbReference>
<dbReference type="InterPro" id="IPR005617">
    <property type="entry name" value="Groucho/TLE_N"/>
</dbReference>
<feature type="compositionally biased region" description="Polar residues" evidence="4">
    <location>
        <begin position="322"/>
        <end position="340"/>
    </location>
</feature>
<name>A0A8T2M3L3_ASTMX</name>
<feature type="compositionally biased region" description="Pro residues" evidence="4">
    <location>
        <begin position="357"/>
        <end position="366"/>
    </location>
</feature>
<dbReference type="GO" id="GO:0003714">
    <property type="term" value="F:transcription corepressor activity"/>
    <property type="evidence" value="ECO:0007669"/>
    <property type="project" value="TreeGrafter"/>
</dbReference>
<evidence type="ECO:0000313" key="7">
    <source>
        <dbReference type="Proteomes" id="UP000752171"/>
    </source>
</evidence>
<feature type="compositionally biased region" description="Basic and acidic residues" evidence="4">
    <location>
        <begin position="179"/>
        <end position="196"/>
    </location>
</feature>
<dbReference type="Proteomes" id="UP000752171">
    <property type="component" value="Unassembled WGS sequence"/>
</dbReference>
<proteinExistence type="inferred from homology"/>